<dbReference type="PANTHER" id="PTHR32089">
    <property type="entry name" value="METHYL-ACCEPTING CHEMOTAXIS PROTEIN MCPB"/>
    <property type="match status" value="1"/>
</dbReference>
<evidence type="ECO:0000256" key="1">
    <source>
        <dbReference type="ARBA" id="ARBA00023224"/>
    </source>
</evidence>
<reference evidence="5 6" key="1">
    <citation type="submission" date="2019-12" db="EMBL/GenBank/DDBJ databases">
        <title>Genome sequenceing of Clostridium bovifaecis.</title>
        <authorList>
            <person name="Yao Y."/>
        </authorList>
    </citation>
    <scope>NUCLEOTIDE SEQUENCE [LARGE SCALE GENOMIC DNA]</scope>
    <source>
        <strain evidence="5 6">BXX</strain>
    </source>
</reference>
<dbReference type="PROSITE" id="PS50111">
    <property type="entry name" value="CHEMOTAXIS_TRANSDUC_2"/>
    <property type="match status" value="1"/>
</dbReference>
<feature type="domain" description="Methyl-accepting transducer" evidence="4">
    <location>
        <begin position="109"/>
        <end position="275"/>
    </location>
</feature>
<dbReference type="SUPFAM" id="SSF103190">
    <property type="entry name" value="Sensory domain-like"/>
    <property type="match status" value="1"/>
</dbReference>
<dbReference type="InterPro" id="IPR029151">
    <property type="entry name" value="Sensor-like_sf"/>
</dbReference>
<comment type="similarity">
    <text evidence="2">Belongs to the methyl-accepting chemotaxis (MCP) protein family.</text>
</comment>
<organism evidence="5 6">
    <name type="scientific">Clostridium bovifaecis</name>
    <dbReference type="NCBI Taxonomy" id="2184719"/>
    <lineage>
        <taxon>Bacteria</taxon>
        <taxon>Bacillati</taxon>
        <taxon>Bacillota</taxon>
        <taxon>Clostridia</taxon>
        <taxon>Eubacteriales</taxon>
        <taxon>Clostridiaceae</taxon>
        <taxon>Clostridium</taxon>
    </lineage>
</organism>
<keyword evidence="6" id="KW-1185">Reference proteome</keyword>
<name>A0A6I6EKV6_9CLOT</name>
<dbReference type="Proteomes" id="UP000422764">
    <property type="component" value="Chromosome"/>
</dbReference>
<dbReference type="GO" id="GO:0006935">
    <property type="term" value="P:chemotaxis"/>
    <property type="evidence" value="ECO:0007669"/>
    <property type="project" value="InterPro"/>
</dbReference>
<dbReference type="GO" id="GO:0004888">
    <property type="term" value="F:transmembrane signaling receptor activity"/>
    <property type="evidence" value="ECO:0007669"/>
    <property type="project" value="InterPro"/>
</dbReference>
<dbReference type="PANTHER" id="PTHR32089:SF112">
    <property type="entry name" value="LYSOZYME-LIKE PROTEIN-RELATED"/>
    <property type="match status" value="1"/>
</dbReference>
<evidence type="ECO:0000313" key="6">
    <source>
        <dbReference type="Proteomes" id="UP000422764"/>
    </source>
</evidence>
<protein>
    <recommendedName>
        <fullName evidence="4">Methyl-accepting transducer domain-containing protein</fullName>
    </recommendedName>
</protein>
<sequence>MNSIHPLLQSFIDVAPFINNMRTNGYMVGITDSEKTLLFIPNHIIDLKTPPNTPLPNDDPMLKVMATGEPLLVKVPKDLYGIPFKAYYLPIRDKNNDIIGGFALGQELETEENAMEVSKLLFESITQIASAVEQIAKGSQTQEEISNNMVGVVDNSSKKYKETDDIIDFIKSVSNQTNMLSLNAQIEAARVGVSGRGFAVVANEMKKLGTSTGDAVRNIGDILAEIKNFNHTIEELVNKNNLIANEQSSAIEEILINIQQLNDGISTLNEIVAKL</sequence>
<evidence type="ECO:0000256" key="2">
    <source>
        <dbReference type="ARBA" id="ARBA00029447"/>
    </source>
</evidence>
<dbReference type="InterPro" id="IPR004090">
    <property type="entry name" value="Chemotax_Me-accpt_rcpt"/>
</dbReference>
<evidence type="ECO:0000256" key="3">
    <source>
        <dbReference type="PROSITE-ProRule" id="PRU00284"/>
    </source>
</evidence>
<dbReference type="GO" id="GO:0016020">
    <property type="term" value="C:membrane"/>
    <property type="evidence" value="ECO:0007669"/>
    <property type="project" value="InterPro"/>
</dbReference>
<dbReference type="Pfam" id="PF00015">
    <property type="entry name" value="MCPsignal"/>
    <property type="match status" value="1"/>
</dbReference>
<dbReference type="InterPro" id="IPR004089">
    <property type="entry name" value="MCPsignal_dom"/>
</dbReference>
<proteinExistence type="inferred from homology"/>
<dbReference type="EMBL" id="CP046522">
    <property type="protein sequence ID" value="QGU94372.1"/>
    <property type="molecule type" value="Genomic_DNA"/>
</dbReference>
<keyword evidence="1 3" id="KW-0807">Transducer</keyword>
<accession>A0A6I6EKV6</accession>
<evidence type="ECO:0000259" key="4">
    <source>
        <dbReference type="PROSITE" id="PS50111"/>
    </source>
</evidence>
<dbReference type="SUPFAM" id="SSF58104">
    <property type="entry name" value="Methyl-accepting chemotaxis protein (MCP) signaling domain"/>
    <property type="match status" value="1"/>
</dbReference>
<dbReference type="AlphaFoldDB" id="A0A6I6EKV6"/>
<gene>
    <name evidence="5" type="ORF">GOM49_03975</name>
</gene>
<dbReference type="PRINTS" id="PR00260">
    <property type="entry name" value="CHEMTRNSDUCR"/>
</dbReference>
<evidence type="ECO:0000313" key="5">
    <source>
        <dbReference type="EMBL" id="QGU94372.1"/>
    </source>
</evidence>
<dbReference type="Gene3D" id="1.10.287.950">
    <property type="entry name" value="Methyl-accepting chemotaxis protein"/>
    <property type="match status" value="1"/>
</dbReference>
<dbReference type="GO" id="GO:0007165">
    <property type="term" value="P:signal transduction"/>
    <property type="evidence" value="ECO:0007669"/>
    <property type="project" value="UniProtKB-KW"/>
</dbReference>